<dbReference type="InterPro" id="IPR000225">
    <property type="entry name" value="Armadillo"/>
</dbReference>
<gene>
    <name evidence="5" type="primary">LOC105051052</name>
</gene>
<dbReference type="Pfam" id="PF23005">
    <property type="entry name" value="DUF7032"/>
    <property type="match status" value="1"/>
</dbReference>
<dbReference type="Pfam" id="PF00514">
    <property type="entry name" value="Arm"/>
    <property type="match status" value="1"/>
</dbReference>
<dbReference type="PANTHER" id="PTHR46043">
    <property type="entry name" value="ARM REPEAT SUPERFAMILY PROTEIN"/>
    <property type="match status" value="1"/>
</dbReference>
<evidence type="ECO:0000313" key="4">
    <source>
        <dbReference type="Proteomes" id="UP000504607"/>
    </source>
</evidence>
<evidence type="ECO:0000256" key="2">
    <source>
        <dbReference type="SAM" id="MobiDB-lite"/>
    </source>
</evidence>
<dbReference type="Gene3D" id="1.25.10.10">
    <property type="entry name" value="Leucine-rich Repeat Variant"/>
    <property type="match status" value="2"/>
</dbReference>
<dbReference type="RefSeq" id="XP_010929628.1">
    <property type="nucleotide sequence ID" value="XM_010931326.3"/>
</dbReference>
<sequence>MKLPESPDPLDTCRRLLASNASAAAAVQSFRGRWSAVAATLGRLHAALDDLSDLPSHSHPLAEDLLRSLSQTLSLTLTLALHCRSPDPPAGKLRTQSDIAAASAALEQLAADADLLLRTGALLEPPPTSQKAAAAASGTSRRESVRSEARSLVTRLQIGSPVSRIAALDSLIALLREDDKNILIAAAQGVVPALLRLLDSSASNGEARAKAVAVIARIAAVESCRHVLVADGAPLLHHLARALEAGGGGGAAREQACTALQTLTLAKDNAMAIGSRGGIAALLEVCRAGTPSAQAAAAGVLKNLASVQELRENFLEENGVPVLIRLLASGTPLAQENAIGCLCNLASGEEGESLKLAIFKDGGLDCLKNYWESGGSGNDRRLEPAIGLLRNLASFRYIAEVATSAGFLAHVIVALDSTTSGTRAEAARAISELAAVGKTRKELGDAVPRLIRMLEAKAAEEKEAAVKALASLLSFPGFRRIFRKDESGVLNVVQLLDPLVWNVEKKYPVSVLFSVSQSRRCRKQMVAMGACGYLQSLAAMEVEGAKRLLESLGRGKLWRVFPRT</sequence>
<keyword evidence="4" id="KW-1185">Reference proteome</keyword>
<feature type="region of interest" description="Disordered" evidence="2">
    <location>
        <begin position="126"/>
        <end position="146"/>
    </location>
</feature>
<feature type="repeat" description="ARM" evidence="1">
    <location>
        <begin position="318"/>
        <end position="363"/>
    </location>
</feature>
<organism evidence="4 5">
    <name type="scientific">Elaeis guineensis var. tenera</name>
    <name type="common">Oil palm</name>
    <dbReference type="NCBI Taxonomy" id="51953"/>
    <lineage>
        <taxon>Eukaryota</taxon>
        <taxon>Viridiplantae</taxon>
        <taxon>Streptophyta</taxon>
        <taxon>Embryophyta</taxon>
        <taxon>Tracheophyta</taxon>
        <taxon>Spermatophyta</taxon>
        <taxon>Magnoliopsida</taxon>
        <taxon>Liliopsida</taxon>
        <taxon>Arecaceae</taxon>
        <taxon>Arecoideae</taxon>
        <taxon>Cocoseae</taxon>
        <taxon>Elaeidinae</taxon>
        <taxon>Elaeis</taxon>
    </lineage>
</organism>
<evidence type="ECO:0000313" key="5">
    <source>
        <dbReference type="RefSeq" id="XP_010929628.1"/>
    </source>
</evidence>
<dbReference type="AlphaFoldDB" id="A0A6I9RP39"/>
<dbReference type="OrthoDB" id="7537227at2759"/>
<evidence type="ECO:0000256" key="1">
    <source>
        <dbReference type="PROSITE-ProRule" id="PRU00259"/>
    </source>
</evidence>
<reference evidence="5" key="1">
    <citation type="submission" date="2025-08" db="UniProtKB">
        <authorList>
            <consortium name="RefSeq"/>
        </authorList>
    </citation>
    <scope>IDENTIFICATION</scope>
</reference>
<dbReference type="InterPro" id="IPR054296">
    <property type="entry name" value="DUF7032"/>
</dbReference>
<dbReference type="SMART" id="SM00185">
    <property type="entry name" value="ARM"/>
    <property type="match status" value="5"/>
</dbReference>
<dbReference type="FunCoup" id="A0A6I9RP39">
    <property type="interactions" value="131"/>
</dbReference>
<dbReference type="PANTHER" id="PTHR46043:SF13">
    <property type="entry name" value="ARM REPEAT SUPERFAMILY PROTEIN"/>
    <property type="match status" value="1"/>
</dbReference>
<dbReference type="SUPFAM" id="SSF48371">
    <property type="entry name" value="ARM repeat"/>
    <property type="match status" value="1"/>
</dbReference>
<dbReference type="GeneID" id="105051052"/>
<feature type="repeat" description="ARM" evidence="1">
    <location>
        <begin position="277"/>
        <end position="319"/>
    </location>
</feature>
<dbReference type="KEGG" id="egu:105051052"/>
<proteinExistence type="predicted"/>
<evidence type="ECO:0000259" key="3">
    <source>
        <dbReference type="Pfam" id="PF23005"/>
    </source>
</evidence>
<dbReference type="PROSITE" id="PS50176">
    <property type="entry name" value="ARM_REPEAT"/>
    <property type="match status" value="3"/>
</dbReference>
<accession>A0A6I9RP39</accession>
<name>A0A6I9RP39_ELAGV</name>
<dbReference type="InParanoid" id="A0A6I9RP39"/>
<dbReference type="InterPro" id="IPR016024">
    <property type="entry name" value="ARM-type_fold"/>
</dbReference>
<protein>
    <submittedName>
        <fullName evidence="5">Uncharacterized protein LOC105051052</fullName>
    </submittedName>
</protein>
<dbReference type="Proteomes" id="UP000504607">
    <property type="component" value="Chromosome 9"/>
</dbReference>
<dbReference type="InterPro" id="IPR011989">
    <property type="entry name" value="ARM-like"/>
</dbReference>
<feature type="domain" description="DUF7032" evidence="3">
    <location>
        <begin position="14"/>
        <end position="120"/>
    </location>
</feature>
<feature type="repeat" description="ARM" evidence="1">
    <location>
        <begin position="189"/>
        <end position="233"/>
    </location>
</feature>